<dbReference type="PROSITE" id="PS00139">
    <property type="entry name" value="THIOL_PROTEASE_CYS"/>
    <property type="match status" value="1"/>
</dbReference>
<comment type="similarity">
    <text evidence="1">Belongs to the peptidase C1 family.</text>
</comment>
<dbReference type="CDD" id="cd02248">
    <property type="entry name" value="Peptidase_C1A"/>
    <property type="match status" value="1"/>
</dbReference>
<evidence type="ECO:0000259" key="8">
    <source>
        <dbReference type="SMART" id="SM00645"/>
    </source>
</evidence>
<evidence type="ECO:0000256" key="7">
    <source>
        <dbReference type="SAM" id="SignalP"/>
    </source>
</evidence>
<organism evidence="10 11">
    <name type="scientific">Bemisia tabaci</name>
    <name type="common">Sweetpotato whitefly</name>
    <name type="synonym">Aleurodes tabaci</name>
    <dbReference type="NCBI Taxonomy" id="7038"/>
    <lineage>
        <taxon>Eukaryota</taxon>
        <taxon>Metazoa</taxon>
        <taxon>Ecdysozoa</taxon>
        <taxon>Arthropoda</taxon>
        <taxon>Hexapoda</taxon>
        <taxon>Insecta</taxon>
        <taxon>Pterygota</taxon>
        <taxon>Neoptera</taxon>
        <taxon>Paraneoptera</taxon>
        <taxon>Hemiptera</taxon>
        <taxon>Sternorrhyncha</taxon>
        <taxon>Aleyrodoidea</taxon>
        <taxon>Aleyrodidae</taxon>
        <taxon>Aleyrodinae</taxon>
        <taxon>Bemisia</taxon>
    </lineage>
</organism>
<dbReference type="InterPro" id="IPR013128">
    <property type="entry name" value="Peptidase_C1A"/>
</dbReference>
<dbReference type="PRINTS" id="PR00705">
    <property type="entry name" value="PAPAIN"/>
</dbReference>
<dbReference type="EMBL" id="OU963864">
    <property type="protein sequence ID" value="CAH0387060.1"/>
    <property type="molecule type" value="Genomic_DNA"/>
</dbReference>
<name>A0A9P0F2K8_BEMTA</name>
<dbReference type="InterPro" id="IPR039417">
    <property type="entry name" value="Peptidase_C1A_papain-like"/>
</dbReference>
<keyword evidence="5" id="KW-0865">Zymogen</keyword>
<dbReference type="SUPFAM" id="SSF54001">
    <property type="entry name" value="Cysteine proteinases"/>
    <property type="match status" value="1"/>
</dbReference>
<feature type="domain" description="Cathepsin propeptide inhibitor" evidence="9">
    <location>
        <begin position="58"/>
        <end position="115"/>
    </location>
</feature>
<dbReference type="PANTHER" id="PTHR12411">
    <property type="entry name" value="CYSTEINE PROTEASE FAMILY C1-RELATED"/>
    <property type="match status" value="1"/>
</dbReference>
<evidence type="ECO:0000256" key="5">
    <source>
        <dbReference type="ARBA" id="ARBA00023145"/>
    </source>
</evidence>
<keyword evidence="3" id="KW-0378">Hydrolase</keyword>
<keyword evidence="11" id="KW-1185">Reference proteome</keyword>
<sequence>MKFPVSRVVTALPVLWFSLTLGKSEGLDSYEYGEKLRLQNLTVNEDLSMTSGVVKSLFEGFIKKYKKVYASPTDKMKRLEIFSENLKIYNTLNKAERGTATYGVNKFSDMTVQEFKEKLLKFDARTFLQTENEVYDAPELKSMRIPTRFDWRTKGAVTKVKDQKNCGSCWAFSAVANLEGLYYVKHKKLKKFSEQQIIDCDTNSGGCYGGYMTNAVRYIRDAGGLERSATYPYKARNQACRFNASAAVLRVKGNRFLPKNEKKIARFLFKHGPVSVALDSTAMWGYQGGISHPSEELCSKNSEDAHHAIALVGYGVRTVKLNGVKKRLSFWIAKNSWGEDYGEKGYFYLHRGDNSCGINNFASSAVIA</sequence>
<evidence type="ECO:0000313" key="11">
    <source>
        <dbReference type="Proteomes" id="UP001152759"/>
    </source>
</evidence>
<keyword evidence="6" id="KW-1015">Disulfide bond</keyword>
<dbReference type="PROSITE" id="PS00639">
    <property type="entry name" value="THIOL_PROTEASE_HIS"/>
    <property type="match status" value="1"/>
</dbReference>
<dbReference type="KEGG" id="btab:109039000"/>
<feature type="signal peptide" evidence="7">
    <location>
        <begin position="1"/>
        <end position="26"/>
    </location>
</feature>
<protein>
    <submittedName>
        <fullName evidence="10">Uncharacterized protein</fullName>
    </submittedName>
</protein>
<dbReference type="Pfam" id="PF08246">
    <property type="entry name" value="Inhibitor_I29"/>
    <property type="match status" value="1"/>
</dbReference>
<feature type="domain" description="Peptidase C1A papain C-terminal" evidence="8">
    <location>
        <begin position="145"/>
        <end position="366"/>
    </location>
</feature>
<dbReference type="SMART" id="SM00848">
    <property type="entry name" value="Inhibitor_I29"/>
    <property type="match status" value="1"/>
</dbReference>
<evidence type="ECO:0000256" key="2">
    <source>
        <dbReference type="ARBA" id="ARBA00022670"/>
    </source>
</evidence>
<keyword evidence="2" id="KW-0645">Protease</keyword>
<dbReference type="Proteomes" id="UP001152759">
    <property type="component" value="Chromosome 3"/>
</dbReference>
<dbReference type="InterPro" id="IPR038765">
    <property type="entry name" value="Papain-like_cys_pep_sf"/>
</dbReference>
<evidence type="ECO:0000256" key="6">
    <source>
        <dbReference type="ARBA" id="ARBA00023157"/>
    </source>
</evidence>
<dbReference type="AlphaFoldDB" id="A0A9P0F2K8"/>
<evidence type="ECO:0000313" key="10">
    <source>
        <dbReference type="EMBL" id="CAH0387060.1"/>
    </source>
</evidence>
<feature type="chain" id="PRO_5040463917" evidence="7">
    <location>
        <begin position="27"/>
        <end position="368"/>
    </location>
</feature>
<reference evidence="10" key="1">
    <citation type="submission" date="2021-12" db="EMBL/GenBank/DDBJ databases">
        <authorList>
            <person name="King R."/>
        </authorList>
    </citation>
    <scope>NUCLEOTIDE SEQUENCE</scope>
</reference>
<evidence type="ECO:0000259" key="9">
    <source>
        <dbReference type="SMART" id="SM00848"/>
    </source>
</evidence>
<dbReference type="InterPro" id="IPR013201">
    <property type="entry name" value="Prot_inhib_I29"/>
</dbReference>
<keyword evidence="7" id="KW-0732">Signal</keyword>
<gene>
    <name evidence="10" type="ORF">BEMITA_LOCUS6117</name>
</gene>
<evidence type="ECO:0000256" key="4">
    <source>
        <dbReference type="ARBA" id="ARBA00022807"/>
    </source>
</evidence>
<dbReference type="InterPro" id="IPR025660">
    <property type="entry name" value="Pept_his_AS"/>
</dbReference>
<dbReference type="InterPro" id="IPR000169">
    <property type="entry name" value="Pept_cys_AS"/>
</dbReference>
<dbReference type="GO" id="GO:0008234">
    <property type="term" value="F:cysteine-type peptidase activity"/>
    <property type="evidence" value="ECO:0007669"/>
    <property type="project" value="UniProtKB-KW"/>
</dbReference>
<dbReference type="InterPro" id="IPR000668">
    <property type="entry name" value="Peptidase_C1A_C"/>
</dbReference>
<evidence type="ECO:0000256" key="3">
    <source>
        <dbReference type="ARBA" id="ARBA00022801"/>
    </source>
</evidence>
<dbReference type="PROSITE" id="PS00640">
    <property type="entry name" value="THIOL_PROTEASE_ASN"/>
    <property type="match status" value="1"/>
</dbReference>
<dbReference type="Pfam" id="PF00112">
    <property type="entry name" value="Peptidase_C1"/>
    <property type="match status" value="1"/>
</dbReference>
<keyword evidence="4" id="KW-0788">Thiol protease</keyword>
<dbReference type="GO" id="GO:0006508">
    <property type="term" value="P:proteolysis"/>
    <property type="evidence" value="ECO:0007669"/>
    <property type="project" value="UniProtKB-KW"/>
</dbReference>
<evidence type="ECO:0000256" key="1">
    <source>
        <dbReference type="ARBA" id="ARBA00008455"/>
    </source>
</evidence>
<dbReference type="InterPro" id="IPR025661">
    <property type="entry name" value="Pept_asp_AS"/>
</dbReference>
<accession>A0A9P0F2K8</accession>
<dbReference type="Gene3D" id="3.90.70.10">
    <property type="entry name" value="Cysteine proteinases"/>
    <property type="match status" value="1"/>
</dbReference>
<dbReference type="FunFam" id="3.90.70.10:FF:000103">
    <property type="entry name" value="Hypothetical LOC496748"/>
    <property type="match status" value="1"/>
</dbReference>
<proteinExistence type="inferred from homology"/>
<dbReference type="SMART" id="SM00645">
    <property type="entry name" value="Pept_C1"/>
    <property type="match status" value="1"/>
</dbReference>